<feature type="domain" description="MMS19 C-terminal" evidence="6">
    <location>
        <begin position="574"/>
        <end position="1008"/>
    </location>
</feature>
<comment type="similarity">
    <text evidence="2 5">Belongs to the MET18/MMS19 family.</text>
</comment>
<dbReference type="InterPro" id="IPR024687">
    <property type="entry name" value="MMS19_C"/>
</dbReference>
<comment type="function">
    <text evidence="5">Key component of the cytosolic iron-sulfur protein assembly (CIA) complex, a multiprotein complex that mediates the incorporation of iron-sulfur cluster into apoproteins specifically involved in DNA metabolism and genomic integrity. In the CIA complex, MMS19 acts as an adapter between early-acting CIA components and a subset of cellular target iron-sulfur proteins.</text>
</comment>
<dbReference type="Pfam" id="PF12460">
    <property type="entry name" value="MMS19_C"/>
    <property type="match status" value="1"/>
</dbReference>
<evidence type="ECO:0000313" key="9">
    <source>
        <dbReference type="Proteomes" id="UP001165063"/>
    </source>
</evidence>
<dbReference type="InterPro" id="IPR029240">
    <property type="entry name" value="MMS19_N"/>
</dbReference>
<keyword evidence="4 5" id="KW-0539">Nucleus</keyword>
<proteinExistence type="inferred from homology"/>
<dbReference type="SUPFAM" id="SSF48371">
    <property type="entry name" value="ARM repeat"/>
    <property type="match status" value="2"/>
</dbReference>
<dbReference type="GO" id="GO:0051604">
    <property type="term" value="P:protein maturation"/>
    <property type="evidence" value="ECO:0007669"/>
    <property type="project" value="UniProtKB-UniRule"/>
</dbReference>
<dbReference type="InterPro" id="IPR011989">
    <property type="entry name" value="ARM-like"/>
</dbReference>
<dbReference type="Gene3D" id="1.25.10.10">
    <property type="entry name" value="Leucine-rich Repeat Variant"/>
    <property type="match status" value="2"/>
</dbReference>
<comment type="subcellular location">
    <subcellularLocation>
        <location evidence="1 5">Nucleus</location>
    </subcellularLocation>
</comment>
<dbReference type="GO" id="GO:0005634">
    <property type="term" value="C:nucleus"/>
    <property type="evidence" value="ECO:0007669"/>
    <property type="project" value="UniProtKB-SubCell"/>
</dbReference>
<name>A0A9W6YSA7_AMBMO</name>
<evidence type="ECO:0000259" key="6">
    <source>
        <dbReference type="Pfam" id="PF12460"/>
    </source>
</evidence>
<evidence type="ECO:0000256" key="2">
    <source>
        <dbReference type="ARBA" id="ARBA00009340"/>
    </source>
</evidence>
<keyword evidence="5" id="KW-0234">DNA repair</keyword>
<dbReference type="Proteomes" id="UP001165063">
    <property type="component" value="Unassembled WGS sequence"/>
</dbReference>
<dbReference type="PANTHER" id="PTHR12891">
    <property type="entry name" value="DNA REPAIR/TRANSCRIPTION PROTEIN MET18/MMS19"/>
    <property type="match status" value="1"/>
</dbReference>
<evidence type="ECO:0000256" key="1">
    <source>
        <dbReference type="ARBA" id="ARBA00004123"/>
    </source>
</evidence>
<protein>
    <recommendedName>
        <fullName evidence="5">MMS19 nucleotide excision repair protein</fullName>
    </recommendedName>
</protein>
<accession>A0A9W6YSA7</accession>
<evidence type="ECO:0000256" key="3">
    <source>
        <dbReference type="ARBA" id="ARBA00022737"/>
    </source>
</evidence>
<keyword evidence="5" id="KW-0227">DNA damage</keyword>
<reference evidence="8" key="1">
    <citation type="submission" date="2023-04" db="EMBL/GenBank/DDBJ databases">
        <title>Ambrosiozyma monospora NBRC 1965.</title>
        <authorList>
            <person name="Ichikawa N."/>
            <person name="Sato H."/>
            <person name="Tonouchi N."/>
        </authorList>
    </citation>
    <scope>NUCLEOTIDE SEQUENCE</scope>
    <source>
        <strain evidence="8">NBRC 1965</strain>
    </source>
</reference>
<organism evidence="8 9">
    <name type="scientific">Ambrosiozyma monospora</name>
    <name type="common">Yeast</name>
    <name type="synonym">Endomycopsis monosporus</name>
    <dbReference type="NCBI Taxonomy" id="43982"/>
    <lineage>
        <taxon>Eukaryota</taxon>
        <taxon>Fungi</taxon>
        <taxon>Dikarya</taxon>
        <taxon>Ascomycota</taxon>
        <taxon>Saccharomycotina</taxon>
        <taxon>Pichiomycetes</taxon>
        <taxon>Pichiales</taxon>
        <taxon>Pichiaceae</taxon>
        <taxon>Ambrosiozyma</taxon>
    </lineage>
</organism>
<dbReference type="InterPro" id="IPR016024">
    <property type="entry name" value="ARM-type_fold"/>
</dbReference>
<dbReference type="AlphaFoldDB" id="A0A9W6YSA7"/>
<evidence type="ECO:0000313" key="8">
    <source>
        <dbReference type="EMBL" id="GMG21038.1"/>
    </source>
</evidence>
<comment type="caution">
    <text evidence="8">The sequence shown here is derived from an EMBL/GenBank/DDBJ whole genome shotgun (WGS) entry which is preliminary data.</text>
</comment>
<dbReference type="GO" id="GO:0006281">
    <property type="term" value="P:DNA repair"/>
    <property type="evidence" value="ECO:0007669"/>
    <property type="project" value="UniProtKB-UniRule"/>
</dbReference>
<keyword evidence="9" id="KW-1185">Reference proteome</keyword>
<feature type="domain" description="MMS19 N-terminal" evidence="7">
    <location>
        <begin position="45"/>
        <end position="306"/>
    </location>
</feature>
<evidence type="ECO:0000256" key="5">
    <source>
        <dbReference type="RuleBase" id="RU367072"/>
    </source>
</evidence>
<gene>
    <name evidence="8" type="ORF">Amon01_000167900</name>
</gene>
<dbReference type="InterPro" id="IPR039920">
    <property type="entry name" value="MMS19"/>
</dbReference>
<keyword evidence="3" id="KW-0677">Repeat</keyword>
<dbReference type="GO" id="GO:0097361">
    <property type="term" value="C:cytosolic [4Fe-4S] assembly targeting complex"/>
    <property type="evidence" value="ECO:0007669"/>
    <property type="project" value="UniProtKB-UniRule"/>
</dbReference>
<dbReference type="Pfam" id="PF14500">
    <property type="entry name" value="MMS19_N"/>
    <property type="match status" value="1"/>
</dbReference>
<evidence type="ECO:0000256" key="4">
    <source>
        <dbReference type="ARBA" id="ARBA00023242"/>
    </source>
</evidence>
<sequence length="1058" mass="120182">MSLDVKSMINQYMVATDPNSSEATSSVKTLVHQIENKQLSLLNFIKLLGDYLTDDSNTIRPKSLSLLSSTLDSIEFDKLQAKEVDVLVSFYSSKMEDPQCTMETLKGINALVSMKMFRPSSLKVILNDLKEKYESRGQLASTRYFAFLILQSIMEAKLEYCQTNLNDLFVETFLHVAKNEKDPKNLMISFKLNKAISDNFNVDKFSEDMFDSVYCYFPISFRAPENDPYKITGDQLKQALRDCLSAKSIYAKDSIPNLIEKLASTSPTVKLDVLKSLNQCIENYDTKTIEEYWISLWNSLKFEILHKEIASAEDLAALIKYYEEGDNESERVIPITWNIFQSMSNKYTDPKEQEGVRDYLILIVDELSKYLKDSEDTKSRQSAVIMASICSANVNSFNLLIAKVMKLLITPINDPEQAFTIKKQRMLLSNISFMLDAYYKLFNTDGLFVEHNNPIFEYKDIILTMVNQSLLATSNVEVTLRCLAIKIIGKLFTLKSFLTAEERQLLVQTLSEVLLEDDNVNTFKQALSSLNSISKDHPSIVLQYTIPKLLTLLPDNDLNQAEDLNKHITNEKVFDILSSISENILIINSLIIRLLNKLSTVLQSNGSQRYARELLLTISNILNKLNHKESTNDNLRKFVPRLLSLIFENVIFNESSVIYEDPIALEFTARSLKKIITEADLSLHQDTLDNFYKVLVSGETTNVILSNALVKPISVLKSNFILFSLFTAILGSVDKFVIFPTLSRDFVDSLVSVLDIETTLSERQATIQTLSLVVNKWFKSDNKEDSEYLEKMFVSLSSQVESKSTTLSQKLKSLELIAWINKSLLLKGDPLSDKYRSYLVSLLDNPDMSLLVPKCLAIAIADAPCFEQFKKAGPFGKSTTFNINVRPLYKQKFFDTLLPVLTKKFKETNGDDKTYLTTLSLILNHVNKEIVIPHLNEILPLILSSLSVNSNLTVSSSLSILKIAIIESPHLIERQMNSLVPKLLELLSITNMDNEDVKIKSLQCLIAMSNFQLHLVVPFRTLIINKLESVLDDKSRSVRRLACDCREVYYELGQPKAE</sequence>
<dbReference type="GO" id="GO:0016226">
    <property type="term" value="P:iron-sulfur cluster assembly"/>
    <property type="evidence" value="ECO:0007669"/>
    <property type="project" value="UniProtKB-UniRule"/>
</dbReference>
<dbReference type="OrthoDB" id="342900at2759"/>
<evidence type="ECO:0000259" key="7">
    <source>
        <dbReference type="Pfam" id="PF14500"/>
    </source>
</evidence>
<dbReference type="EMBL" id="BSXU01000537">
    <property type="protein sequence ID" value="GMG21038.1"/>
    <property type="molecule type" value="Genomic_DNA"/>
</dbReference>
<dbReference type="PANTHER" id="PTHR12891:SF0">
    <property type="entry name" value="MMS19 NUCLEOTIDE EXCISION REPAIR PROTEIN HOMOLOG"/>
    <property type="match status" value="1"/>
</dbReference>